<comment type="caution">
    <text evidence="1">The sequence shown here is derived from an EMBL/GenBank/DDBJ whole genome shotgun (WGS) entry which is preliminary data.</text>
</comment>
<dbReference type="PANTHER" id="PTHR37625">
    <property type="entry name" value="OUTER MEMBRANE LIPOPROTEIN-RELATED"/>
    <property type="match status" value="1"/>
</dbReference>
<accession>A0A370L8V4</accession>
<dbReference type="OrthoDB" id="7724415at2"/>
<name>A0A370L8V4_9HYPH</name>
<gene>
    <name evidence="1" type="primary">tssJ</name>
    <name evidence="1" type="ORF">DWE98_10220</name>
</gene>
<dbReference type="RefSeq" id="WP_114829100.1">
    <property type="nucleotide sequence ID" value="NZ_QQTO01000022.1"/>
</dbReference>
<dbReference type="Pfam" id="PF12790">
    <property type="entry name" value="T6SS-SciN"/>
    <property type="match status" value="1"/>
</dbReference>
<reference evidence="2" key="1">
    <citation type="submission" date="2018-07" db="EMBL/GenBank/DDBJ databases">
        <authorList>
            <person name="Safronova V.I."/>
            <person name="Chirak E.R."/>
            <person name="Sazanova A.L."/>
        </authorList>
    </citation>
    <scope>NUCLEOTIDE SEQUENCE [LARGE SCALE GENOMIC DNA]</scope>
    <source>
        <strain evidence="2">RCAM04685</strain>
    </source>
</reference>
<dbReference type="InterPro" id="IPR038706">
    <property type="entry name" value="Type_VI_SciN-like_sf"/>
</dbReference>
<evidence type="ECO:0000313" key="2">
    <source>
        <dbReference type="Proteomes" id="UP000255207"/>
    </source>
</evidence>
<organism evidence="1 2">
    <name type="scientific">Bosea caraganae</name>
    <dbReference type="NCBI Taxonomy" id="2763117"/>
    <lineage>
        <taxon>Bacteria</taxon>
        <taxon>Pseudomonadati</taxon>
        <taxon>Pseudomonadota</taxon>
        <taxon>Alphaproteobacteria</taxon>
        <taxon>Hyphomicrobiales</taxon>
        <taxon>Boseaceae</taxon>
        <taxon>Bosea</taxon>
    </lineage>
</organism>
<proteinExistence type="predicted"/>
<dbReference type="NCBIfam" id="TIGR03352">
    <property type="entry name" value="VI_chp_3"/>
    <property type="match status" value="1"/>
</dbReference>
<protein>
    <submittedName>
        <fullName evidence="1">Type VI secretion system lipoprotein TssJ</fullName>
    </submittedName>
</protein>
<dbReference type="EMBL" id="QQTP01000004">
    <property type="protein sequence ID" value="RDJ26202.1"/>
    <property type="molecule type" value="Genomic_DNA"/>
</dbReference>
<dbReference type="Gene3D" id="2.60.40.4150">
    <property type="entry name" value="Type VI secretion system, lipoprotein SciN"/>
    <property type="match status" value="1"/>
</dbReference>
<sequence length="177" mass="19094">MIQGPGRLSLPTRRLFCRNLLVLPGLAALGGCGGGAASVKTNALEFTIQADQEINLNENNEPSPIVIRVYELKTKSAFEQASFFELLDGDTTKLGADLVAKREFEVKPGDKSTFTRDSPSDAKHIGVIAGFRQIEAATWRSVVDIVQDRNNSFVISVTALAVKIELAGATRSMPGLF</sequence>
<dbReference type="Proteomes" id="UP000255207">
    <property type="component" value="Unassembled WGS sequence"/>
</dbReference>
<dbReference type="InterPro" id="IPR017734">
    <property type="entry name" value="T6SS_SciN"/>
</dbReference>
<keyword evidence="1" id="KW-0449">Lipoprotein</keyword>
<keyword evidence="2" id="KW-1185">Reference proteome</keyword>
<dbReference type="PANTHER" id="PTHR37625:SF4">
    <property type="entry name" value="OUTER MEMBRANE LIPOPROTEIN"/>
    <property type="match status" value="1"/>
</dbReference>
<dbReference type="PROSITE" id="PS51257">
    <property type="entry name" value="PROKAR_LIPOPROTEIN"/>
    <property type="match status" value="1"/>
</dbReference>
<dbReference type="AlphaFoldDB" id="A0A370L8V4"/>
<evidence type="ECO:0000313" key="1">
    <source>
        <dbReference type="EMBL" id="RDJ26202.1"/>
    </source>
</evidence>